<dbReference type="Gene3D" id="3.30.700.10">
    <property type="entry name" value="Glycoprotein, Type 4 Pilin"/>
    <property type="match status" value="1"/>
</dbReference>
<evidence type="ECO:0000313" key="6">
    <source>
        <dbReference type="Proteomes" id="UP001596015"/>
    </source>
</evidence>
<dbReference type="InterPro" id="IPR001082">
    <property type="entry name" value="Pilin"/>
</dbReference>
<dbReference type="PANTHER" id="PTHR30093">
    <property type="entry name" value="GENERAL SECRETION PATHWAY PROTEIN G"/>
    <property type="match status" value="1"/>
</dbReference>
<dbReference type="NCBIfam" id="TIGR02532">
    <property type="entry name" value="IV_pilin_GFxxxE"/>
    <property type="match status" value="1"/>
</dbReference>
<evidence type="ECO:0000256" key="1">
    <source>
        <dbReference type="ARBA" id="ARBA00005233"/>
    </source>
</evidence>
<keyword evidence="2" id="KW-0488">Methylation</keyword>
<feature type="transmembrane region" description="Helical" evidence="4">
    <location>
        <begin position="7"/>
        <end position="28"/>
    </location>
</feature>
<name>A0ABV8XD02_9GAMM</name>
<dbReference type="Proteomes" id="UP001596015">
    <property type="component" value="Unassembled WGS sequence"/>
</dbReference>
<evidence type="ECO:0000256" key="4">
    <source>
        <dbReference type="SAM" id="Phobius"/>
    </source>
</evidence>
<gene>
    <name evidence="5" type="ORF">ACFO0E_03300</name>
</gene>
<proteinExistence type="inferred from homology"/>
<accession>A0ABV8XD02</accession>
<keyword evidence="6" id="KW-1185">Reference proteome</keyword>
<sequence>MERQQRGFTLIELMIVVAIIGILAAIAIPQYQNYVARSEVSSALATLKSLQTPAELAVQQGETVSDVSDLGLSDSAVQNGKIAASQFNDSNDTTQPTLTFTFDSEGNFSSETLTLERQDDGGWECAASKGIDDDVVPESCVANTP</sequence>
<comment type="caution">
    <text evidence="5">The sequence shown here is derived from an EMBL/GenBank/DDBJ whole genome shotgun (WGS) entry which is preliminary data.</text>
</comment>
<dbReference type="InterPro" id="IPR045584">
    <property type="entry name" value="Pilin-like"/>
</dbReference>
<comment type="similarity">
    <text evidence="1 3">Belongs to the N-Me-Phe pilin family.</text>
</comment>
<keyword evidence="4" id="KW-0812">Transmembrane</keyword>
<keyword evidence="3" id="KW-0281">Fimbrium</keyword>
<dbReference type="Pfam" id="PF07963">
    <property type="entry name" value="N_methyl"/>
    <property type="match status" value="1"/>
</dbReference>
<keyword evidence="4" id="KW-1133">Transmembrane helix</keyword>
<dbReference type="EMBL" id="JBHSEO010000016">
    <property type="protein sequence ID" value="MFC4415434.1"/>
    <property type="molecule type" value="Genomic_DNA"/>
</dbReference>
<keyword evidence="4" id="KW-0472">Membrane</keyword>
<dbReference type="PANTHER" id="PTHR30093:SF34">
    <property type="entry name" value="PREPILIN PEPTIDASE-DEPENDENT PROTEIN D"/>
    <property type="match status" value="1"/>
</dbReference>
<dbReference type="InterPro" id="IPR012902">
    <property type="entry name" value="N_methyl_site"/>
</dbReference>
<evidence type="ECO:0000256" key="3">
    <source>
        <dbReference type="RuleBase" id="RU000389"/>
    </source>
</evidence>
<dbReference type="PROSITE" id="PS00409">
    <property type="entry name" value="PROKAR_NTER_METHYL"/>
    <property type="match status" value="1"/>
</dbReference>
<dbReference type="Pfam" id="PF00114">
    <property type="entry name" value="Pilin"/>
    <property type="match status" value="1"/>
</dbReference>
<evidence type="ECO:0000256" key="2">
    <source>
        <dbReference type="ARBA" id="ARBA00022481"/>
    </source>
</evidence>
<dbReference type="RefSeq" id="WP_246940612.1">
    <property type="nucleotide sequence ID" value="NZ_JAKGAK010000004.1"/>
</dbReference>
<reference evidence="6" key="1">
    <citation type="journal article" date="2019" name="Int. J. Syst. Evol. Microbiol.">
        <title>The Global Catalogue of Microorganisms (GCM) 10K type strain sequencing project: providing services to taxonomists for standard genome sequencing and annotation.</title>
        <authorList>
            <consortium name="The Broad Institute Genomics Platform"/>
            <consortium name="The Broad Institute Genome Sequencing Center for Infectious Disease"/>
            <person name="Wu L."/>
            <person name="Ma J."/>
        </authorList>
    </citation>
    <scope>NUCLEOTIDE SEQUENCE [LARGE SCALE GENOMIC DNA]</scope>
    <source>
        <strain evidence="6">CCUG 49679</strain>
    </source>
</reference>
<dbReference type="SUPFAM" id="SSF54523">
    <property type="entry name" value="Pili subunits"/>
    <property type="match status" value="1"/>
</dbReference>
<organism evidence="5 6">
    <name type="scientific">Chromohalobacter beijerinckii</name>
    <dbReference type="NCBI Taxonomy" id="86179"/>
    <lineage>
        <taxon>Bacteria</taxon>
        <taxon>Pseudomonadati</taxon>
        <taxon>Pseudomonadota</taxon>
        <taxon>Gammaproteobacteria</taxon>
        <taxon>Oceanospirillales</taxon>
        <taxon>Halomonadaceae</taxon>
        <taxon>Chromohalobacter</taxon>
    </lineage>
</organism>
<protein>
    <submittedName>
        <fullName evidence="5">Pilin</fullName>
    </submittedName>
</protein>
<evidence type="ECO:0000313" key="5">
    <source>
        <dbReference type="EMBL" id="MFC4415434.1"/>
    </source>
</evidence>